<keyword evidence="9" id="KW-1185">Reference proteome</keyword>
<dbReference type="GO" id="GO:0003676">
    <property type="term" value="F:nucleic acid binding"/>
    <property type="evidence" value="ECO:0007669"/>
    <property type="project" value="InterPro"/>
</dbReference>
<evidence type="ECO:0000256" key="1">
    <source>
        <dbReference type="ARBA" id="ARBA00022741"/>
    </source>
</evidence>
<dbReference type="Pfam" id="PF00270">
    <property type="entry name" value="DEAD"/>
    <property type="match status" value="1"/>
</dbReference>
<dbReference type="OrthoDB" id="9805617at2"/>
<feature type="region of interest" description="Disordered" evidence="5">
    <location>
        <begin position="798"/>
        <end position="824"/>
    </location>
</feature>
<reference evidence="8 9" key="1">
    <citation type="submission" date="2019-06" db="EMBL/GenBank/DDBJ databases">
        <title>Sequencing the genomes of 1000 actinobacteria strains.</title>
        <authorList>
            <person name="Klenk H.-P."/>
        </authorList>
    </citation>
    <scope>NUCLEOTIDE SEQUENCE [LARGE SCALE GENOMIC DNA]</scope>
    <source>
        <strain evidence="8 9">DSM 45511</strain>
    </source>
</reference>
<dbReference type="InterPro" id="IPR013689">
    <property type="entry name" value="RNA_helicase_ATP-dep_HrpB_C"/>
</dbReference>
<dbReference type="InterPro" id="IPR007502">
    <property type="entry name" value="Helicase-assoc_dom"/>
</dbReference>
<dbReference type="RefSeq" id="WP_142101737.1">
    <property type="nucleotide sequence ID" value="NZ_VFPH01000001.1"/>
</dbReference>
<dbReference type="EMBL" id="VFPH01000001">
    <property type="protein sequence ID" value="TQM45863.1"/>
    <property type="molecule type" value="Genomic_DNA"/>
</dbReference>
<dbReference type="Gene3D" id="3.40.50.300">
    <property type="entry name" value="P-loop containing nucleotide triphosphate hydrolases"/>
    <property type="match status" value="2"/>
</dbReference>
<proteinExistence type="predicted"/>
<dbReference type="Pfam" id="PF08482">
    <property type="entry name" value="HrpB_C"/>
    <property type="match status" value="1"/>
</dbReference>
<dbReference type="NCBIfam" id="TIGR01970">
    <property type="entry name" value="DEAH_box_HrpB"/>
    <property type="match status" value="1"/>
</dbReference>
<evidence type="ECO:0000313" key="9">
    <source>
        <dbReference type="Proteomes" id="UP000319818"/>
    </source>
</evidence>
<keyword evidence="4" id="KW-0067">ATP-binding</keyword>
<evidence type="ECO:0000256" key="2">
    <source>
        <dbReference type="ARBA" id="ARBA00022801"/>
    </source>
</evidence>
<gene>
    <name evidence="8" type="ORF">FB388_3263</name>
</gene>
<dbReference type="InterPro" id="IPR014001">
    <property type="entry name" value="Helicase_ATP-bd"/>
</dbReference>
<evidence type="ECO:0000256" key="3">
    <source>
        <dbReference type="ARBA" id="ARBA00022806"/>
    </source>
</evidence>
<dbReference type="PROSITE" id="PS51194">
    <property type="entry name" value="HELICASE_CTER"/>
    <property type="match status" value="1"/>
</dbReference>
<organism evidence="8 9">
    <name type="scientific">Pseudonocardia cypriaca</name>
    <dbReference type="NCBI Taxonomy" id="882449"/>
    <lineage>
        <taxon>Bacteria</taxon>
        <taxon>Bacillati</taxon>
        <taxon>Actinomycetota</taxon>
        <taxon>Actinomycetes</taxon>
        <taxon>Pseudonocardiales</taxon>
        <taxon>Pseudonocardiaceae</taxon>
        <taxon>Pseudonocardia</taxon>
    </lineage>
</organism>
<dbReference type="PANTHER" id="PTHR43519">
    <property type="entry name" value="ATP-DEPENDENT RNA HELICASE HRPB"/>
    <property type="match status" value="1"/>
</dbReference>
<dbReference type="InterPro" id="IPR027417">
    <property type="entry name" value="P-loop_NTPase"/>
</dbReference>
<dbReference type="Pfam" id="PF04408">
    <property type="entry name" value="WHD_HA2"/>
    <property type="match status" value="1"/>
</dbReference>
<dbReference type="PROSITE" id="PS51192">
    <property type="entry name" value="HELICASE_ATP_BIND_1"/>
    <property type="match status" value="1"/>
</dbReference>
<keyword evidence="3 8" id="KW-0347">Helicase</keyword>
<feature type="compositionally biased region" description="Basic and acidic residues" evidence="5">
    <location>
        <begin position="798"/>
        <end position="808"/>
    </location>
</feature>
<dbReference type="InterPro" id="IPR011545">
    <property type="entry name" value="DEAD/DEAH_box_helicase_dom"/>
</dbReference>
<evidence type="ECO:0000259" key="6">
    <source>
        <dbReference type="PROSITE" id="PS51192"/>
    </source>
</evidence>
<dbReference type="AlphaFoldDB" id="A0A543GIF2"/>
<dbReference type="SUPFAM" id="SSF52540">
    <property type="entry name" value="P-loop containing nucleoside triphosphate hydrolases"/>
    <property type="match status" value="1"/>
</dbReference>
<dbReference type="SMART" id="SM00490">
    <property type="entry name" value="HELICc"/>
    <property type="match status" value="1"/>
</dbReference>
<dbReference type="PIRSF" id="PIRSF005496">
    <property type="entry name" value="ATP_hel_hrpB"/>
    <property type="match status" value="1"/>
</dbReference>
<dbReference type="InterPro" id="IPR001650">
    <property type="entry name" value="Helicase_C-like"/>
</dbReference>
<sequence>MIPALPDLPVRAALPEITAALAAAGSAVLVAPPGTGKTTLVPLALAAELPGKVAGKIIVAEPRRLAARAAATRMASLLGEEVGRTVGYAVRGDARRSAATRIEVVTSGLLLRRLVADPELPGTAAVVLDECHERHLDADLLLALLLDARDGLRPDLRLLATSATVRTRRLAELLGDAPVLDVPARTFPVSVRHVPPARGERIEACVARAVRAALDEGGTDGTGDVLAFLPGVAEIRRTADALAGVDADVLPLHGRLPVAEQDRALRPGPRRRVVLSTAVAESSLTVPGVRAVVDAGLARVPRTDHRRGLAGLVTVRVSAAVAEQRAGRAGREAPGRVLRCWPEGELLAPEPEPEIRTADLTRLALDLACWGTPDGTGLRWWDAPPEGPLLAGRAVLRALGALAGDGDGTVTDRGRRMAELGLHPRLARALLDGAPAVGPRAAAEVVALLDDDTLAAGVEIDVELRRLRSGAAPGAGRWRAEVRRLARLVDGGGGGRDDPALVTALAHPERLARRRAPGSRRYLMAGGTAVELPAGTALADQEWLAVAVADRTPGADHGRVRLAAAADQELAVRAAPALVTEADEVAWVRGDPAGVVARHVRRLGAIVLDERRIADPPPDALRAALLDGLRTEGPGLLRWSDGARRLRDRLATLHRTLGPPWPDVSDEALLADPDRWWTGQLASARSRSDLARVDATGVLRGLLGWREAAAVDELAPERITLPSGSRIALDYSGERPVLAVKVQEVFGWTGAPAVAGGRLPVLLHLLSPAGRPAAVTSDLETFWETGYPQVRAELRGRYPKHAWPEDPRTAPPRVSGRGRGLPGR</sequence>
<evidence type="ECO:0000259" key="7">
    <source>
        <dbReference type="PROSITE" id="PS51194"/>
    </source>
</evidence>
<dbReference type="InterPro" id="IPR048333">
    <property type="entry name" value="HA2_WH"/>
</dbReference>
<protein>
    <submittedName>
        <fullName evidence="8">ATP-dependent helicase HrpB</fullName>
    </submittedName>
</protein>
<name>A0A543GIF2_9PSEU</name>
<feature type="domain" description="Helicase ATP-binding" evidence="6">
    <location>
        <begin position="18"/>
        <end position="183"/>
    </location>
</feature>
<dbReference type="InterPro" id="IPR010225">
    <property type="entry name" value="HrpB"/>
</dbReference>
<dbReference type="Gene3D" id="1.20.120.1080">
    <property type="match status" value="1"/>
</dbReference>
<dbReference type="SMART" id="SM00847">
    <property type="entry name" value="HA2"/>
    <property type="match status" value="1"/>
</dbReference>
<keyword evidence="1" id="KW-0547">Nucleotide-binding</keyword>
<comment type="caution">
    <text evidence="8">The sequence shown here is derived from an EMBL/GenBank/DDBJ whole genome shotgun (WGS) entry which is preliminary data.</text>
</comment>
<evidence type="ECO:0000313" key="8">
    <source>
        <dbReference type="EMBL" id="TQM45863.1"/>
    </source>
</evidence>
<accession>A0A543GIF2</accession>
<dbReference type="GO" id="GO:0004386">
    <property type="term" value="F:helicase activity"/>
    <property type="evidence" value="ECO:0007669"/>
    <property type="project" value="UniProtKB-KW"/>
</dbReference>
<keyword evidence="2" id="KW-0378">Hydrolase</keyword>
<dbReference type="CDD" id="cd18791">
    <property type="entry name" value="SF2_C_RHA"/>
    <property type="match status" value="1"/>
</dbReference>
<dbReference type="PANTHER" id="PTHR43519:SF1">
    <property type="entry name" value="ATP-DEPENDENT RNA HELICASE HRPB"/>
    <property type="match status" value="1"/>
</dbReference>
<dbReference type="GO" id="GO:0005524">
    <property type="term" value="F:ATP binding"/>
    <property type="evidence" value="ECO:0007669"/>
    <property type="project" value="UniProtKB-KW"/>
</dbReference>
<evidence type="ECO:0000256" key="5">
    <source>
        <dbReference type="SAM" id="MobiDB-lite"/>
    </source>
</evidence>
<dbReference type="Pfam" id="PF00271">
    <property type="entry name" value="Helicase_C"/>
    <property type="match status" value="1"/>
</dbReference>
<feature type="domain" description="Helicase C-terminal" evidence="7">
    <location>
        <begin position="209"/>
        <end position="371"/>
    </location>
</feature>
<dbReference type="SMART" id="SM00487">
    <property type="entry name" value="DEXDc"/>
    <property type="match status" value="1"/>
</dbReference>
<evidence type="ECO:0000256" key="4">
    <source>
        <dbReference type="ARBA" id="ARBA00022840"/>
    </source>
</evidence>
<dbReference type="GO" id="GO:0016787">
    <property type="term" value="F:hydrolase activity"/>
    <property type="evidence" value="ECO:0007669"/>
    <property type="project" value="UniProtKB-KW"/>
</dbReference>
<dbReference type="Proteomes" id="UP000319818">
    <property type="component" value="Unassembled WGS sequence"/>
</dbReference>